<protein>
    <submittedName>
        <fullName evidence="7">Cellobiose phosphorylase</fullName>
    </submittedName>
</protein>
<dbReference type="Gene3D" id="2.70.98.40">
    <property type="entry name" value="Glycoside hydrolase, family 65, N-terminal domain"/>
    <property type="match status" value="1"/>
</dbReference>
<dbReference type="EMBL" id="CP144914">
    <property type="protein sequence ID" value="WWD80169.1"/>
    <property type="molecule type" value="Genomic_DNA"/>
</dbReference>
<feature type="domain" description="Glycoside phosphorylase super sandwich" evidence="4">
    <location>
        <begin position="307"/>
        <end position="555"/>
    </location>
</feature>
<dbReference type="Pfam" id="PF21250">
    <property type="entry name" value="SOGP_2nd"/>
    <property type="match status" value="1"/>
</dbReference>
<evidence type="ECO:0000259" key="5">
    <source>
        <dbReference type="Pfam" id="PF21270"/>
    </source>
</evidence>
<dbReference type="InterPro" id="IPR048773">
    <property type="entry name" value="SOGP_C"/>
</dbReference>
<evidence type="ECO:0000256" key="2">
    <source>
        <dbReference type="ARBA" id="ARBA00022679"/>
    </source>
</evidence>
<dbReference type="InterPro" id="IPR012341">
    <property type="entry name" value="6hp_glycosidase-like_sf"/>
</dbReference>
<dbReference type="InterPro" id="IPR053831">
    <property type="entry name" value="SOGP_N"/>
</dbReference>
<evidence type="ECO:0000259" key="3">
    <source>
        <dbReference type="Pfam" id="PF17167"/>
    </source>
</evidence>
<accession>A0AAJ8LXL2</accession>
<dbReference type="InterPro" id="IPR033432">
    <property type="entry name" value="GH94_catalytic"/>
</dbReference>
<keyword evidence="1" id="KW-0328">Glycosyltransferase</keyword>
<evidence type="ECO:0000259" key="6">
    <source>
        <dbReference type="Pfam" id="PF21958"/>
    </source>
</evidence>
<dbReference type="InterPro" id="IPR008928">
    <property type="entry name" value="6-hairpin_glycosidase_sf"/>
</dbReference>
<dbReference type="PANTHER" id="PTHR37469:SF2">
    <property type="entry name" value="CELLOBIONIC ACID PHOSPHORYLASE"/>
    <property type="match status" value="1"/>
</dbReference>
<dbReference type="Proteomes" id="UP000321816">
    <property type="component" value="Chromosome"/>
</dbReference>
<dbReference type="PANTHER" id="PTHR37469">
    <property type="entry name" value="CELLOBIONIC ACID PHOSPHORYLASE-RELATED"/>
    <property type="match status" value="1"/>
</dbReference>
<proteinExistence type="predicted"/>
<reference evidence="7 8" key="1">
    <citation type="submission" date="2024-01" db="EMBL/GenBank/DDBJ databases">
        <title>Complete Genome Sequence of Alkalicoccus halolimnae BZ-SZ-XJ29T, a Moderately Halophilic Bacterium Isolated from a Salt Lake.</title>
        <authorList>
            <person name="Zhao B."/>
        </authorList>
    </citation>
    <scope>NUCLEOTIDE SEQUENCE [LARGE SCALE GENOMIC DNA]</scope>
    <source>
        <strain evidence="7 8">BZ-SZ-XJ29</strain>
    </source>
</reference>
<dbReference type="Gene3D" id="2.60.420.10">
    <property type="entry name" value="Maltose phosphorylase, domain 3"/>
    <property type="match status" value="1"/>
</dbReference>
<evidence type="ECO:0000313" key="7">
    <source>
        <dbReference type="EMBL" id="WWD80169.1"/>
    </source>
</evidence>
<organism evidence="7 8">
    <name type="scientific">Alkalicoccus halolimnae</name>
    <dbReference type="NCBI Taxonomy" id="1667239"/>
    <lineage>
        <taxon>Bacteria</taxon>
        <taxon>Bacillati</taxon>
        <taxon>Bacillota</taxon>
        <taxon>Bacilli</taxon>
        <taxon>Bacillales</taxon>
        <taxon>Bacillaceae</taxon>
        <taxon>Alkalicoccus</taxon>
    </lineage>
</organism>
<sequence length="1114" mass="126950">MKIHAEKTETYSLSAGSVTFQFSKAGDLLQLASGSVMINQVIGNILDGSMNNVYLRKKQGNTSSFTKLIGASSPSIVLLKENSINWQGIWEGIEYELRFLPGRDNMWFWEVTLNGENGEVEVIYGQDLGLGDTGMVRNNEAYASQYIDHRPFWTEEGWVVCSRQNQPQKTGHPFLQQGALTGVKGYSTDGFQFFGKTYRETEAPALLQQQATFPNEVYQYEFAYTGLQSRTVTLNEPQKVVFYAAYQKNHMTAVENPLPVSDVLSQYEEAAGREELPREKTGETFTLKTGASLQGESLTDTELEKMFPKRQQEEKINGKMAAFFTPTAEHVVLPAKEAQMERPHGHILLSGKTHAADRSVITTTSYMYGLFNSQIAIGNTSFHKLMTNARNPLNILHTSGQRLYVETADGWRLLTMPSLFEMGFHYAKWYYKLGNDVLTVTVFTKKDREEIQMDVKSQKGSTYRFLVTSQLSMQNHEYEVPFRLEELADGTRIFADERSESAEVYPDLCYRMIYSGTKVRRTDETALLSNADPGEASLLVHETEETASWSLLIQGSLTKELPAPDFLKREEETKSFHQLYDGLVNGFYLEAPGTAQAEAEKMNLISRWYTHNMLVHYTVPHGLEQYGAAAWGTRDVCQGPAEYFLAVGKFDQVKHMLLTVYRQQFEDTGGWPQWFMFDAYETIKQEESHGDIIVWPLKLLADYLEASGDENILNETVSYTDRSTMLPTKKQTTLEEHVKKQIAYIEEHFLHDTYLSSYGDGDWDDTLQPANQSLKKYMVSTWTVALTYQTFKMLSETLPEAHPLHKISSKLKAGIKSDYEYYFKRSTVLPGFVYLEDPLNPEVMLHPEDEKTGIDYRLLPMTRSMIAGMLTPKDAETHFKTIKKHLYFPDGVRLMNKPASYQGGVSNHFKRAEQSANFGREIGLQYVHAHIRFVEAMAAIGKEEETWKGLQSINPIRIADAVPNACTRQSNAYFSSSDGAFLNRKEAAERFDELRDGKIPVKGGWRIYSSGPGIYMHQLICNVLGIRRKRDMLILDPVLPQHLDGLIFHYRVDNKPLVITYHLQQDARKIVINGKEAETEEMDNRYRQGGFSLPIADLHSNKDNQIDIYLNRSF</sequence>
<name>A0AAJ8LXL2_9BACI</name>
<dbReference type="Pfam" id="PF21958">
    <property type="entry name" value="SOGP_N"/>
    <property type="match status" value="1"/>
</dbReference>
<dbReference type="Pfam" id="PF21270">
    <property type="entry name" value="SOGP_4th"/>
    <property type="match status" value="1"/>
</dbReference>
<evidence type="ECO:0000259" key="4">
    <source>
        <dbReference type="Pfam" id="PF21250"/>
    </source>
</evidence>
<dbReference type="InterPro" id="IPR037018">
    <property type="entry name" value="GH65_N"/>
</dbReference>
<dbReference type="InterPro" id="IPR048771">
    <property type="entry name" value="SOGP_2nd"/>
</dbReference>
<dbReference type="AlphaFoldDB" id="A0AAJ8LXL2"/>
<dbReference type="Gene3D" id="1.50.10.10">
    <property type="match status" value="1"/>
</dbReference>
<evidence type="ECO:0000313" key="8">
    <source>
        <dbReference type="Proteomes" id="UP000321816"/>
    </source>
</evidence>
<evidence type="ECO:0000256" key="1">
    <source>
        <dbReference type="ARBA" id="ARBA00022676"/>
    </source>
</evidence>
<dbReference type="InterPro" id="IPR052047">
    <property type="entry name" value="GH94_Enzymes"/>
</dbReference>
<dbReference type="GO" id="GO:0005975">
    <property type="term" value="P:carbohydrate metabolic process"/>
    <property type="evidence" value="ECO:0007669"/>
    <property type="project" value="InterPro"/>
</dbReference>
<gene>
    <name evidence="7" type="ORF">FTX54_000955</name>
</gene>
<feature type="domain" description="Glycosyl hydrolase 94 catalytic" evidence="3">
    <location>
        <begin position="688"/>
        <end position="962"/>
    </location>
</feature>
<dbReference type="Pfam" id="PF17167">
    <property type="entry name" value="Glyco_hydro_94"/>
    <property type="match status" value="1"/>
</dbReference>
<keyword evidence="8" id="KW-1185">Reference proteome</keyword>
<keyword evidence="2" id="KW-0808">Transferase</keyword>
<feature type="domain" description="Glycoside phosphorylase C-terminal" evidence="5">
    <location>
        <begin position="1025"/>
        <end position="1109"/>
    </location>
</feature>
<dbReference type="SUPFAM" id="SSF48208">
    <property type="entry name" value="Six-hairpin glycosidases"/>
    <property type="match status" value="1"/>
</dbReference>
<feature type="domain" description="SOGP N-terminal" evidence="6">
    <location>
        <begin position="21"/>
        <end position="243"/>
    </location>
</feature>
<dbReference type="GO" id="GO:0016757">
    <property type="term" value="F:glycosyltransferase activity"/>
    <property type="evidence" value="ECO:0007669"/>
    <property type="project" value="UniProtKB-KW"/>
</dbReference>
<dbReference type="KEGG" id="ahal:FTX54_000955"/>
<dbReference type="RefSeq" id="WP_246125663.1">
    <property type="nucleotide sequence ID" value="NZ_CP144914.1"/>
</dbReference>